<dbReference type="PROSITE" id="PS51221">
    <property type="entry name" value="TTL"/>
    <property type="match status" value="1"/>
</dbReference>
<gene>
    <name evidence="9" type="primary">LOC117646306</name>
</gene>
<dbReference type="Gene3D" id="3.30.470.20">
    <property type="entry name" value="ATP-grasp fold, B domain"/>
    <property type="match status" value="1"/>
</dbReference>
<dbReference type="InParanoid" id="A0A6P8YSM0"/>
<feature type="compositionally biased region" description="Low complexity" evidence="7">
    <location>
        <begin position="632"/>
        <end position="653"/>
    </location>
</feature>
<feature type="region of interest" description="Disordered" evidence="7">
    <location>
        <begin position="1"/>
        <end position="21"/>
    </location>
</feature>
<accession>A0A6P8YSM0</accession>
<evidence type="ECO:0000256" key="3">
    <source>
        <dbReference type="ARBA" id="ARBA00022598"/>
    </source>
</evidence>
<dbReference type="GO" id="GO:0060271">
    <property type="term" value="P:cilium assembly"/>
    <property type="evidence" value="ECO:0007669"/>
    <property type="project" value="TreeGrafter"/>
</dbReference>
<feature type="region of interest" description="Disordered" evidence="7">
    <location>
        <begin position="78"/>
        <end position="131"/>
    </location>
</feature>
<dbReference type="InterPro" id="IPR051437">
    <property type="entry name" value="TTLL_monoglycylase"/>
</dbReference>
<dbReference type="KEGG" id="tpal:117646306"/>
<dbReference type="FunCoup" id="A0A6P8YSM0">
    <property type="interactions" value="34"/>
</dbReference>
<name>A0A6P8YSM0_THRPL</name>
<dbReference type="GO" id="GO:0005524">
    <property type="term" value="F:ATP binding"/>
    <property type="evidence" value="ECO:0007669"/>
    <property type="project" value="UniProtKB-KW"/>
</dbReference>
<feature type="non-terminal residue" evidence="9">
    <location>
        <position position="1"/>
    </location>
</feature>
<evidence type="ECO:0000256" key="1">
    <source>
        <dbReference type="ARBA" id="ARBA00004245"/>
    </source>
</evidence>
<dbReference type="GO" id="GO:0070736">
    <property type="term" value="F:protein-glycine ligase activity, initiating"/>
    <property type="evidence" value="ECO:0007669"/>
    <property type="project" value="TreeGrafter"/>
</dbReference>
<organism evidence="9">
    <name type="scientific">Thrips palmi</name>
    <name type="common">Melon thrips</name>
    <dbReference type="NCBI Taxonomy" id="161013"/>
    <lineage>
        <taxon>Eukaryota</taxon>
        <taxon>Metazoa</taxon>
        <taxon>Ecdysozoa</taxon>
        <taxon>Arthropoda</taxon>
        <taxon>Hexapoda</taxon>
        <taxon>Insecta</taxon>
        <taxon>Pterygota</taxon>
        <taxon>Neoptera</taxon>
        <taxon>Paraneoptera</taxon>
        <taxon>Thysanoptera</taxon>
        <taxon>Terebrantia</taxon>
        <taxon>Thripoidea</taxon>
        <taxon>Thripidae</taxon>
        <taxon>Thrips</taxon>
    </lineage>
</organism>
<dbReference type="RefSeq" id="XP_034243058.1">
    <property type="nucleotide sequence ID" value="XM_034387167.1"/>
</dbReference>
<keyword evidence="5" id="KW-0067">ATP-binding</keyword>
<dbReference type="FunFam" id="3.30.470.20:FF:000032">
    <property type="entry name" value="tubulin monoglycylase TTLL3 isoform X2"/>
    <property type="match status" value="1"/>
</dbReference>
<feature type="region of interest" description="Disordered" evidence="7">
    <location>
        <begin position="617"/>
        <end position="661"/>
    </location>
</feature>
<dbReference type="InterPro" id="IPR004344">
    <property type="entry name" value="TTL/TTLL_fam"/>
</dbReference>
<sequence>AQPLKRTASGPATSLSLSRRGIRPHQRNLLSLQQLRHIKNLVDQAVAEQKIFSICGAFPSVREALKSRGWLEKKWVPNECPRERPGDRERERETREKEAKERDADKENKERDGEEEKKKEEKKVTEHKDRIKSEESMQTLLDSLAGEELNEKAVVARLLRGVPANFIWTVKFDGIDWKRLKKRQIINRFPKASFTTKIGLSTFLRQMHWFSEEGVSLTCFPRCYNICQPDDMEAFVDDFRLTACLNTLKWLVEEVDKGGANAVQSPSGKVPKMAVEFALTRCREFLLEHSNEHLDRATPPTVFTHQWDQFLAWTYLLHRDDAALNAAAPEPSISALYADCCWVLERAAPLWPQLQLDGRLNVWIMKPGAKSRGRGIHLVNQLDLLTAQVSSTHLRDARYVAQKYIERPLLICGTKFDIRQWFLVTSVYPMTIWMYRESYLRFCSQSFSLHNMHESVHLCNNAVQAKYTNGKRDPALPDENMWDCYTFQTYLRAMGRADLWDTVIYPGMRQGIVGSLLASQEHMDRRGDCFELFGADFMLTEDFVPWLIEINSCPCMAPSTSVTARMCAQCLEDVIKVVVDRRADRNADTGMFELVYRQQIPPPPPYLGMSLSVRGRKISSGAASRRRKPAGSSSDADNEASTSTSSTAPSLDAKNLTGSQS</sequence>
<dbReference type="GO" id="GO:0005930">
    <property type="term" value="C:axoneme"/>
    <property type="evidence" value="ECO:0007669"/>
    <property type="project" value="TreeGrafter"/>
</dbReference>
<dbReference type="PANTHER" id="PTHR45870">
    <property type="entry name" value="TUBULIN MONOGLYCYLASE TTLL3"/>
    <property type="match status" value="1"/>
</dbReference>
<keyword evidence="2" id="KW-0963">Cytoplasm</keyword>
<evidence type="ECO:0000313" key="8">
    <source>
        <dbReference type="Proteomes" id="UP000515158"/>
    </source>
</evidence>
<evidence type="ECO:0000256" key="6">
    <source>
        <dbReference type="ARBA" id="ARBA00023212"/>
    </source>
</evidence>
<evidence type="ECO:0000256" key="7">
    <source>
        <dbReference type="SAM" id="MobiDB-lite"/>
    </source>
</evidence>
<keyword evidence="8" id="KW-1185">Reference proteome</keyword>
<evidence type="ECO:0000256" key="2">
    <source>
        <dbReference type="ARBA" id="ARBA00022490"/>
    </source>
</evidence>
<protein>
    <submittedName>
        <fullName evidence="9">Tubulin glycylase 3A-like</fullName>
    </submittedName>
</protein>
<keyword evidence="6" id="KW-0206">Cytoskeleton</keyword>
<evidence type="ECO:0000256" key="4">
    <source>
        <dbReference type="ARBA" id="ARBA00022741"/>
    </source>
</evidence>
<keyword evidence="4" id="KW-0547">Nucleotide-binding</keyword>
<dbReference type="GO" id="GO:0003341">
    <property type="term" value="P:cilium movement"/>
    <property type="evidence" value="ECO:0007669"/>
    <property type="project" value="TreeGrafter"/>
</dbReference>
<dbReference type="PANTHER" id="PTHR45870:SF2">
    <property type="entry name" value="TUBULIN MONOGLYCYLASE TTLL3"/>
    <property type="match status" value="1"/>
</dbReference>
<comment type="subcellular location">
    <subcellularLocation>
        <location evidence="1">Cytoplasm</location>
        <location evidence="1">Cytoskeleton</location>
    </subcellularLocation>
</comment>
<dbReference type="GO" id="GO:0015630">
    <property type="term" value="C:microtubule cytoskeleton"/>
    <property type="evidence" value="ECO:0007669"/>
    <property type="project" value="TreeGrafter"/>
</dbReference>
<evidence type="ECO:0000256" key="5">
    <source>
        <dbReference type="ARBA" id="ARBA00022840"/>
    </source>
</evidence>
<dbReference type="Proteomes" id="UP000515158">
    <property type="component" value="Unplaced"/>
</dbReference>
<evidence type="ECO:0000313" key="9">
    <source>
        <dbReference type="RefSeq" id="XP_034243058.1"/>
    </source>
</evidence>
<keyword evidence="3" id="KW-0436">Ligase</keyword>
<dbReference type="AlphaFoldDB" id="A0A6P8YSM0"/>
<dbReference type="SUPFAM" id="SSF56059">
    <property type="entry name" value="Glutathione synthetase ATP-binding domain-like"/>
    <property type="match status" value="1"/>
</dbReference>
<dbReference type="GeneID" id="117646306"/>
<proteinExistence type="predicted"/>
<dbReference type="OrthoDB" id="202825at2759"/>
<dbReference type="Pfam" id="PF03133">
    <property type="entry name" value="TTL"/>
    <property type="match status" value="1"/>
</dbReference>
<reference evidence="9" key="1">
    <citation type="submission" date="2025-08" db="UniProtKB">
        <authorList>
            <consortium name="RefSeq"/>
        </authorList>
    </citation>
    <scope>IDENTIFICATION</scope>
    <source>
        <tissue evidence="9">Total insect</tissue>
    </source>
</reference>